<evidence type="ECO:0000256" key="1">
    <source>
        <dbReference type="SAM" id="Phobius"/>
    </source>
</evidence>
<reference evidence="3" key="1">
    <citation type="submission" date="2016-10" db="EMBL/GenBank/DDBJ databases">
        <authorList>
            <person name="Varghese N."/>
            <person name="Submissions S."/>
        </authorList>
    </citation>
    <scope>NUCLEOTIDE SEQUENCE [LARGE SCALE GENOMIC DNA]</scope>
    <source>
        <strain evidence="3">DSM 17933</strain>
    </source>
</reference>
<keyword evidence="1" id="KW-0812">Transmembrane</keyword>
<evidence type="ECO:0000313" key="3">
    <source>
        <dbReference type="Proteomes" id="UP000199643"/>
    </source>
</evidence>
<keyword evidence="1" id="KW-0472">Membrane</keyword>
<dbReference type="AlphaFoldDB" id="A0A1G7Z2U7"/>
<feature type="transmembrane region" description="Helical" evidence="1">
    <location>
        <begin position="122"/>
        <end position="141"/>
    </location>
</feature>
<dbReference type="STRING" id="405671.SAMN05421827_11549"/>
<dbReference type="Proteomes" id="UP000199643">
    <property type="component" value="Unassembled WGS sequence"/>
</dbReference>
<protein>
    <submittedName>
        <fullName evidence="2">Predicted membrane protein</fullName>
    </submittedName>
</protein>
<accession>A0A1G7Z2U7</accession>
<dbReference type="Pfam" id="PF10067">
    <property type="entry name" value="DUF2306"/>
    <property type="match status" value="1"/>
</dbReference>
<dbReference type="EMBL" id="FNCH01000015">
    <property type="protein sequence ID" value="SDH03058.1"/>
    <property type="molecule type" value="Genomic_DNA"/>
</dbReference>
<feature type="transmembrane region" description="Helical" evidence="1">
    <location>
        <begin position="12"/>
        <end position="31"/>
    </location>
</feature>
<evidence type="ECO:0000313" key="2">
    <source>
        <dbReference type="EMBL" id="SDH03058.1"/>
    </source>
</evidence>
<dbReference type="InterPro" id="IPR018750">
    <property type="entry name" value="DUF2306_membrane"/>
</dbReference>
<proteinExistence type="predicted"/>
<keyword evidence="1" id="KW-1133">Transmembrane helix</keyword>
<organism evidence="2 3">
    <name type="scientific">Pedobacter terrae</name>
    <dbReference type="NCBI Taxonomy" id="405671"/>
    <lineage>
        <taxon>Bacteria</taxon>
        <taxon>Pseudomonadati</taxon>
        <taxon>Bacteroidota</taxon>
        <taxon>Sphingobacteriia</taxon>
        <taxon>Sphingobacteriales</taxon>
        <taxon>Sphingobacteriaceae</taxon>
        <taxon>Pedobacter</taxon>
    </lineage>
</organism>
<feature type="transmembrane region" description="Helical" evidence="1">
    <location>
        <begin position="183"/>
        <end position="203"/>
    </location>
</feature>
<sequence length="208" mass="24417">MKSISYKQVAWVLFFTYFFMLMVQITFRYIPLNSEVSFLQIKQTEVAGIKTYLPIFYVHVYSAIFVLLAGFTQFNPKILSRYPKLHQWLGYWYVGIVLFLAAPSGIFIGYFANGGLMAKTSFIVLGFLWFWFTLKAVLLILKRKIIAHKKFMYRSFALAASAITLRLWKVILVYLFHPAPMDVYQIIAWLGWIPNLLIAEWLIKRKII</sequence>
<gene>
    <name evidence="2" type="ORF">SAMN05421827_11549</name>
</gene>
<feature type="transmembrane region" description="Helical" evidence="1">
    <location>
        <begin position="153"/>
        <end position="177"/>
    </location>
</feature>
<feature type="transmembrane region" description="Helical" evidence="1">
    <location>
        <begin position="51"/>
        <end position="71"/>
    </location>
</feature>
<name>A0A1G7Z2U7_9SPHI</name>
<feature type="transmembrane region" description="Helical" evidence="1">
    <location>
        <begin position="91"/>
        <end position="110"/>
    </location>
</feature>
<keyword evidence="3" id="KW-1185">Reference proteome</keyword>
<dbReference type="RefSeq" id="WP_244155691.1">
    <property type="nucleotide sequence ID" value="NZ_FNCH01000015.1"/>
</dbReference>